<dbReference type="Proteomes" id="UP000285970">
    <property type="component" value="Unassembled WGS sequence"/>
</dbReference>
<evidence type="ECO:0000313" key="1">
    <source>
        <dbReference type="EMBL" id="RWR20603.1"/>
    </source>
</evidence>
<accession>A0A3S3LG51</accession>
<evidence type="ECO:0008006" key="3">
    <source>
        <dbReference type="Google" id="ProtNLM"/>
    </source>
</evidence>
<comment type="caution">
    <text evidence="1">The sequence shown here is derived from an EMBL/GenBank/DDBJ whole genome shotgun (WGS) entry which is preliminary data.</text>
</comment>
<sequence length="395" mass="43697">MFSLESLVSRLRGLPDSVIELLWDPFELPSQDFGGIVMRLPDGWTPGGSPSLDEVREAARMGVGVAWGSYFDLEWLGSDIRYITALVCSPAAEGTGHLERVEEASSLRCLMTPFVGVDGVIDVSGLIELRKLVTGETAFLSGFGLPRLEDLHYMGNSLPDGIRTGPAVAYAVLDVARFDAKILENSSGLRTLQVERARHVDLNTLPELISLENLSLRLCKRVTGVEGLRQLPSLREVQMAFVTKLEEPERLLALDHSGVHAWGTPALDPALIRRAKELGLTWSVSPVSKPAEIIRISEAWDGGAYEVTFDEWNHLAASLSPDEFDLPSTEEVEQTLRRAVALRGSRGLRQSIMYDSEAGAVIARVPNRRSANRVRDIWLQELHDPDILNRIRRDS</sequence>
<proteinExistence type="predicted"/>
<gene>
    <name evidence="1" type="ORF">D8Y23_05775</name>
</gene>
<reference evidence="1 2" key="1">
    <citation type="journal article" date="2018" name="Front. Microbiol.">
        <title>Novel Insights Into Bacterial Dimethylsulfoniopropionate Catabolism in the East China Sea.</title>
        <authorList>
            <person name="Liu J."/>
            <person name="Liu J."/>
            <person name="Zhang S.H."/>
            <person name="Liang J."/>
            <person name="Lin H."/>
            <person name="Song D."/>
            <person name="Yang G.P."/>
            <person name="Todd J.D."/>
            <person name="Zhang X.H."/>
        </authorList>
    </citation>
    <scope>NUCLEOTIDE SEQUENCE [LARGE SCALE GENOMIC DNA]</scope>
    <source>
        <strain evidence="1 2">ZYFD042</strain>
    </source>
</reference>
<dbReference type="AlphaFoldDB" id="A0A3S3LG51"/>
<evidence type="ECO:0000313" key="2">
    <source>
        <dbReference type="Proteomes" id="UP000285970"/>
    </source>
</evidence>
<dbReference type="EMBL" id="RBZY01000015">
    <property type="protein sequence ID" value="RWR20603.1"/>
    <property type="molecule type" value="Genomic_DNA"/>
</dbReference>
<dbReference type="InterPro" id="IPR032675">
    <property type="entry name" value="LRR_dom_sf"/>
</dbReference>
<protein>
    <recommendedName>
        <fullName evidence="3">Leucine-rich repeat domain-containing protein</fullName>
    </recommendedName>
</protein>
<organism evidence="1 2">
    <name type="scientific">Microbacterium enclense</name>
    <dbReference type="NCBI Taxonomy" id="993073"/>
    <lineage>
        <taxon>Bacteria</taxon>
        <taxon>Bacillati</taxon>
        <taxon>Actinomycetota</taxon>
        <taxon>Actinomycetes</taxon>
        <taxon>Micrococcales</taxon>
        <taxon>Microbacteriaceae</taxon>
        <taxon>Microbacterium</taxon>
    </lineage>
</organism>
<name>A0A3S3LG51_9MICO</name>
<dbReference type="Gene3D" id="3.80.10.10">
    <property type="entry name" value="Ribonuclease Inhibitor"/>
    <property type="match status" value="1"/>
</dbReference>